<organism evidence="3 4">
    <name type="scientific">Cyclotella atomus</name>
    <dbReference type="NCBI Taxonomy" id="382360"/>
    <lineage>
        <taxon>Eukaryota</taxon>
        <taxon>Sar</taxon>
        <taxon>Stramenopiles</taxon>
        <taxon>Ochrophyta</taxon>
        <taxon>Bacillariophyta</taxon>
        <taxon>Coscinodiscophyceae</taxon>
        <taxon>Thalassiosirophycidae</taxon>
        <taxon>Stephanodiscales</taxon>
        <taxon>Stephanodiscaceae</taxon>
        <taxon>Cyclotella</taxon>
    </lineage>
</organism>
<evidence type="ECO:0000256" key="2">
    <source>
        <dbReference type="SAM" id="Phobius"/>
    </source>
</evidence>
<evidence type="ECO:0008006" key="5">
    <source>
        <dbReference type="Google" id="ProtNLM"/>
    </source>
</evidence>
<sequence>MSDNLRQRRGKKPTNGSSSTKDATNDKQQAPIEQLREAQAKLIVSRNRTADLHAAWLNQMFRMSLIVIFVTLHQIQKPIQSCIGDIKSLNEGGSSDNDIISGMDAIVIIFGYNYYEILAVVTAFLLAFILIPRSSSSLELNTAPYFLSSALVPIQLGFYFNTTQPASCVGDGVELVKRNFPAVVIYHTIVTLAAWFMKNGMDQCDEHVRLVTDSIADFERMDKKLQQKKQLLKAKK</sequence>
<feature type="compositionally biased region" description="Polar residues" evidence="1">
    <location>
        <begin position="14"/>
        <end position="28"/>
    </location>
</feature>
<evidence type="ECO:0000256" key="1">
    <source>
        <dbReference type="SAM" id="MobiDB-lite"/>
    </source>
</evidence>
<comment type="caution">
    <text evidence="3">The sequence shown here is derived from an EMBL/GenBank/DDBJ whole genome shotgun (WGS) entry which is preliminary data.</text>
</comment>
<keyword evidence="2" id="KW-0812">Transmembrane</keyword>
<accession>A0ABD3PV62</accession>
<feature type="region of interest" description="Disordered" evidence="1">
    <location>
        <begin position="1"/>
        <end position="31"/>
    </location>
</feature>
<dbReference type="AlphaFoldDB" id="A0ABD3PV62"/>
<feature type="transmembrane region" description="Helical" evidence="2">
    <location>
        <begin position="112"/>
        <end position="131"/>
    </location>
</feature>
<proteinExistence type="predicted"/>
<feature type="transmembrane region" description="Helical" evidence="2">
    <location>
        <begin position="180"/>
        <end position="197"/>
    </location>
</feature>
<protein>
    <recommendedName>
        <fullName evidence="5">Transmembrane protein</fullName>
    </recommendedName>
</protein>
<gene>
    <name evidence="3" type="ORF">ACHAWO_012611</name>
</gene>
<evidence type="ECO:0000313" key="4">
    <source>
        <dbReference type="Proteomes" id="UP001530400"/>
    </source>
</evidence>
<keyword evidence="2" id="KW-1133">Transmembrane helix</keyword>
<dbReference type="Proteomes" id="UP001530400">
    <property type="component" value="Unassembled WGS sequence"/>
</dbReference>
<reference evidence="3 4" key="1">
    <citation type="submission" date="2024-10" db="EMBL/GenBank/DDBJ databases">
        <title>Updated reference genomes for cyclostephanoid diatoms.</title>
        <authorList>
            <person name="Roberts W.R."/>
            <person name="Alverson A.J."/>
        </authorList>
    </citation>
    <scope>NUCLEOTIDE SEQUENCE [LARGE SCALE GENOMIC DNA]</scope>
    <source>
        <strain evidence="3 4">AJA010-31</strain>
    </source>
</reference>
<feature type="transmembrane region" description="Helical" evidence="2">
    <location>
        <begin position="143"/>
        <end position="160"/>
    </location>
</feature>
<keyword evidence="4" id="KW-1185">Reference proteome</keyword>
<name>A0ABD3PV62_9STRA</name>
<keyword evidence="2" id="KW-0472">Membrane</keyword>
<dbReference type="EMBL" id="JALLPJ020000440">
    <property type="protein sequence ID" value="KAL3792009.1"/>
    <property type="molecule type" value="Genomic_DNA"/>
</dbReference>
<evidence type="ECO:0000313" key="3">
    <source>
        <dbReference type="EMBL" id="KAL3792009.1"/>
    </source>
</evidence>